<name>A0A8D8FP64_CULPI</name>
<dbReference type="EMBL" id="HBUE01212406">
    <property type="protein sequence ID" value="CAG6535022.1"/>
    <property type="molecule type" value="Transcribed_RNA"/>
</dbReference>
<proteinExistence type="predicted"/>
<dbReference type="EMBL" id="HBUE01212407">
    <property type="protein sequence ID" value="CAG6535027.1"/>
    <property type="molecule type" value="Transcribed_RNA"/>
</dbReference>
<evidence type="ECO:0000256" key="1">
    <source>
        <dbReference type="SAM" id="MobiDB-lite"/>
    </source>
</evidence>
<sequence>MSLKRALMRRRMVSRAGLVGTGRTTRERCLLLAIAGGLPVAIEGMITVEETIGEMILAEVIGPERRTMTGEGERLTGTGMSQAETGQNRPVGTTARRIQNLMKRRIRNRKRRRMR</sequence>
<organism evidence="2">
    <name type="scientific">Culex pipiens</name>
    <name type="common">House mosquito</name>
    <dbReference type="NCBI Taxonomy" id="7175"/>
    <lineage>
        <taxon>Eukaryota</taxon>
        <taxon>Metazoa</taxon>
        <taxon>Ecdysozoa</taxon>
        <taxon>Arthropoda</taxon>
        <taxon>Hexapoda</taxon>
        <taxon>Insecta</taxon>
        <taxon>Pterygota</taxon>
        <taxon>Neoptera</taxon>
        <taxon>Endopterygota</taxon>
        <taxon>Diptera</taxon>
        <taxon>Nematocera</taxon>
        <taxon>Culicoidea</taxon>
        <taxon>Culicidae</taxon>
        <taxon>Culicinae</taxon>
        <taxon>Culicini</taxon>
        <taxon>Culex</taxon>
        <taxon>Culex</taxon>
    </lineage>
</organism>
<accession>A0A8D8FP64</accession>
<dbReference type="EMBL" id="HBUE01318887">
    <property type="protein sequence ID" value="CAG6586983.1"/>
    <property type="molecule type" value="Transcribed_RNA"/>
</dbReference>
<feature type="region of interest" description="Disordered" evidence="1">
    <location>
        <begin position="63"/>
        <end position="97"/>
    </location>
</feature>
<dbReference type="AlphaFoldDB" id="A0A8D8FP64"/>
<dbReference type="EMBL" id="HBUE01087382">
    <property type="protein sequence ID" value="CAG6480027.1"/>
    <property type="molecule type" value="Transcribed_RNA"/>
</dbReference>
<dbReference type="EMBL" id="HBUE01318888">
    <property type="protein sequence ID" value="CAG6586988.1"/>
    <property type="molecule type" value="Transcribed_RNA"/>
</dbReference>
<protein>
    <submittedName>
        <fullName evidence="2">(northern house mosquito) hypothetical protein</fullName>
    </submittedName>
</protein>
<reference evidence="2" key="1">
    <citation type="submission" date="2021-05" db="EMBL/GenBank/DDBJ databases">
        <authorList>
            <person name="Alioto T."/>
            <person name="Alioto T."/>
            <person name="Gomez Garrido J."/>
        </authorList>
    </citation>
    <scope>NUCLEOTIDE SEQUENCE</scope>
</reference>
<feature type="compositionally biased region" description="Basic and acidic residues" evidence="1">
    <location>
        <begin position="63"/>
        <end position="74"/>
    </location>
</feature>
<evidence type="ECO:0000313" key="2">
    <source>
        <dbReference type="EMBL" id="CAG6480027.1"/>
    </source>
</evidence>
<dbReference type="EMBL" id="HBUE01087377">
    <property type="protein sequence ID" value="CAG6480020.1"/>
    <property type="molecule type" value="Transcribed_RNA"/>
</dbReference>
<feature type="compositionally biased region" description="Polar residues" evidence="1">
    <location>
        <begin position="78"/>
        <end position="91"/>
    </location>
</feature>